<keyword evidence="2" id="KW-1185">Reference proteome</keyword>
<proteinExistence type="predicted"/>
<accession>W8VXM4</accession>
<dbReference type="Proteomes" id="UP000031760">
    <property type="component" value="Chromosome"/>
</dbReference>
<dbReference type="HOGENOM" id="CLU_3313620_0_0_10"/>
<gene>
    <name evidence="1" type="ORF">NMS_2173</name>
</gene>
<dbReference type="AlphaFoldDB" id="W8VXM4"/>
<dbReference type="KEGG" id="nmf:NMS_2173"/>
<dbReference type="EMBL" id="AP014548">
    <property type="protein sequence ID" value="BAO56182.1"/>
    <property type="molecule type" value="Genomic_DNA"/>
</dbReference>
<protein>
    <submittedName>
        <fullName evidence="1">Uncharacterized protein</fullName>
    </submittedName>
</protein>
<evidence type="ECO:0000313" key="1">
    <source>
        <dbReference type="EMBL" id="BAO56182.1"/>
    </source>
</evidence>
<name>W8VXM4_9FLAO</name>
<organism evidence="1 2">
    <name type="scientific">Nonlabens marinus S1-08</name>
    <dbReference type="NCBI Taxonomy" id="1454201"/>
    <lineage>
        <taxon>Bacteria</taxon>
        <taxon>Pseudomonadati</taxon>
        <taxon>Bacteroidota</taxon>
        <taxon>Flavobacteriia</taxon>
        <taxon>Flavobacteriales</taxon>
        <taxon>Flavobacteriaceae</taxon>
        <taxon>Nonlabens</taxon>
    </lineage>
</organism>
<sequence>MYRLPLREDKRWVSQILEKHTFFTLEEKTSQNSTSHNSQ</sequence>
<evidence type="ECO:0000313" key="2">
    <source>
        <dbReference type="Proteomes" id="UP000031760"/>
    </source>
</evidence>
<reference evidence="1 2" key="1">
    <citation type="journal article" date="2014" name="Proc. Natl. Acad. Sci. U.S.A.">
        <title>Functional characterization of flavobacteria rhodopsins reveals a unique class of light-driven chloride pump in bacteria.</title>
        <authorList>
            <person name="Yoshizawa S."/>
            <person name="Kumagai Y."/>
            <person name="Kim H."/>
            <person name="Ogura Y."/>
            <person name="Hayashi T."/>
            <person name="Iwasaki W."/>
            <person name="DeLong E.F."/>
            <person name="Kogure K."/>
        </authorList>
    </citation>
    <scope>NUCLEOTIDE SEQUENCE [LARGE SCALE GENOMIC DNA]</scope>
    <source>
        <strain evidence="1 2">S1-08</strain>
    </source>
</reference>